<evidence type="ECO:0000256" key="4">
    <source>
        <dbReference type="SAM" id="MobiDB-lite"/>
    </source>
</evidence>
<feature type="compositionally biased region" description="Polar residues" evidence="4">
    <location>
        <begin position="89"/>
        <end position="101"/>
    </location>
</feature>
<feature type="region of interest" description="Disordered" evidence="4">
    <location>
        <begin position="524"/>
        <end position="575"/>
    </location>
</feature>
<sequence length="938" mass="103240">MVSAGQPPPPHATAHTLHHALGNLGGRQKDWIVLPSHAQLLTQPTTIPVPPTKRRGRPRKAPVENQTPTQAVDPTLLSTSTRQPEHQQAFVSSSQLPNTAASAPGLPTVLPSQTPSESVASAAAPAQVPAPWPANSGNALTPEIIPEQVNINTVHFEPVRQNSTDGQVQQARVRSHLPPNNPVQTSSSPVLRQNPSALNQTSGQAPVLNQPTDIQLHALGPNRTAAPSYSRPGLRPAWYTKQDCLDALQRFQSSIPASPAHASDRMRMAVLRDAVDRQDWAYLTMHQYYCMLTTCPANLPHSLTNAPTLPHALRLLHDVLQPNHTLSPTVLYFFSHFPFPLQTIRATWGPIFEQQMHLFSLFVSRSSNYEQLRQICDQRRYPPLARELSTTLGIGSVTFQRLVFTAFYRHICRWIPLKPALKHFEAQALAIFQQNQAICLESRFGSASVQSQEEITLNQVAGRQLREIIEQYGIALRELGLPSASPYQQHRPHQPQGNFVLPSSLNSQMSHLPSQPVVHRFTGLANAPSTPVNPNILPQPATTRAAPPAESHNKSQTSLLPPSGRKQPQQRVPNPSRFSLHQANLRSPVLCAPSGSPSLYTFHDGYVKPPTRLSEPGRTIETWTFAMSREEMQVLCKTARQPMGAPGTRNINENSKLASLRCIKWNQGVEMPKEHAWATTETSWIPYLYISLNDTPLQARKKLHHGKDLPIDVTDLLCEGENVLKMTVMADSGDASHLNYLIAIEAIGVVAHESIKHRCLSQGRVSAEEVLQGIKTKLSGSDGDDEISIVESNMTIGLREPFSQAKMCDIPVRSRACLHNDCFDLDIFLQSRARKGDASVADQWKCPICGVDARPYTLLHDGFMELVKQQLEAQGLADTRHIVVQQDGSWKPKPEAAESGTGAREGSAGRAPTPVSARASVSRRSSMVANVEVIDLSD</sequence>
<feature type="region of interest" description="Disordered" evidence="4">
    <location>
        <begin position="884"/>
        <end position="925"/>
    </location>
</feature>
<accession>A0A9Q9DUY6</accession>
<keyword evidence="3" id="KW-0862">Zinc</keyword>
<dbReference type="GO" id="GO:0000785">
    <property type="term" value="C:chromatin"/>
    <property type="evidence" value="ECO:0007669"/>
    <property type="project" value="TreeGrafter"/>
</dbReference>
<dbReference type="VEuPathDB" id="FungiDB:yc1106_06558"/>
<feature type="compositionally biased region" description="Polar residues" evidence="4">
    <location>
        <begin position="554"/>
        <end position="575"/>
    </location>
</feature>
<dbReference type="OrthoDB" id="27975at2759"/>
<dbReference type="InterPro" id="IPR018527">
    <property type="entry name" value="Rubredoxin_Fe_BS"/>
</dbReference>
<dbReference type="AlphaFoldDB" id="A0A9Q9DUY6"/>
<evidence type="ECO:0000256" key="1">
    <source>
        <dbReference type="ARBA" id="ARBA00022723"/>
    </source>
</evidence>
<feature type="region of interest" description="Disordered" evidence="4">
    <location>
        <begin position="161"/>
        <end position="206"/>
    </location>
</feature>
<proteinExistence type="predicted"/>
<dbReference type="EMBL" id="CP089277">
    <property type="protein sequence ID" value="USP79284.1"/>
    <property type="molecule type" value="Genomic_DNA"/>
</dbReference>
<dbReference type="GO" id="GO:0016925">
    <property type="term" value="P:protein sumoylation"/>
    <property type="evidence" value="ECO:0007669"/>
    <property type="project" value="TreeGrafter"/>
</dbReference>
<keyword evidence="7" id="KW-1185">Reference proteome</keyword>
<evidence type="ECO:0000259" key="5">
    <source>
        <dbReference type="Pfam" id="PF02891"/>
    </source>
</evidence>
<dbReference type="InterPro" id="IPR013083">
    <property type="entry name" value="Znf_RING/FYVE/PHD"/>
</dbReference>
<feature type="compositionally biased region" description="Polar residues" evidence="4">
    <location>
        <begin position="161"/>
        <end position="172"/>
    </location>
</feature>
<reference evidence="6" key="1">
    <citation type="submission" date="2021-12" db="EMBL/GenBank/DDBJ databases">
        <title>Curvularia clavata genome.</title>
        <authorList>
            <person name="Cao Y."/>
        </authorList>
    </citation>
    <scope>NUCLEOTIDE SEQUENCE</scope>
    <source>
        <strain evidence="6">Yc1106</strain>
    </source>
</reference>
<evidence type="ECO:0000256" key="2">
    <source>
        <dbReference type="ARBA" id="ARBA00022771"/>
    </source>
</evidence>
<feature type="compositionally biased region" description="Low complexity" evidence="4">
    <location>
        <begin position="538"/>
        <end position="549"/>
    </location>
</feature>
<dbReference type="PROSITE" id="PS00202">
    <property type="entry name" value="RUBREDOXIN"/>
    <property type="match status" value="1"/>
</dbReference>
<evidence type="ECO:0000313" key="7">
    <source>
        <dbReference type="Proteomes" id="UP001056012"/>
    </source>
</evidence>
<dbReference type="PANTHER" id="PTHR10782:SF4">
    <property type="entry name" value="TONALLI, ISOFORM E"/>
    <property type="match status" value="1"/>
</dbReference>
<dbReference type="PANTHER" id="PTHR10782">
    <property type="entry name" value="ZINC FINGER MIZ DOMAIN-CONTAINING PROTEIN"/>
    <property type="match status" value="1"/>
</dbReference>
<protein>
    <recommendedName>
        <fullName evidence="5">SP-RING-type domain-containing protein</fullName>
    </recommendedName>
</protein>
<keyword evidence="2" id="KW-0863">Zinc-finger</keyword>
<feature type="domain" description="SP-RING-type" evidence="5">
    <location>
        <begin position="801"/>
        <end position="850"/>
    </location>
</feature>
<dbReference type="Gene3D" id="3.30.40.10">
    <property type="entry name" value="Zinc/RING finger domain, C3HC4 (zinc finger)"/>
    <property type="match status" value="1"/>
</dbReference>
<feature type="compositionally biased region" description="Polar residues" evidence="4">
    <location>
        <begin position="64"/>
        <end position="82"/>
    </location>
</feature>
<gene>
    <name evidence="6" type="ORF">yc1106_06558</name>
</gene>
<keyword evidence="1" id="KW-0479">Metal-binding</keyword>
<dbReference type="Pfam" id="PF02891">
    <property type="entry name" value="zf-MIZ"/>
    <property type="match status" value="1"/>
</dbReference>
<dbReference type="InterPro" id="IPR004181">
    <property type="entry name" value="Znf_MIZ"/>
</dbReference>
<feature type="region of interest" description="Disordered" evidence="4">
    <location>
        <begin position="42"/>
        <end position="105"/>
    </location>
</feature>
<dbReference type="GO" id="GO:0008270">
    <property type="term" value="F:zinc ion binding"/>
    <property type="evidence" value="ECO:0007669"/>
    <property type="project" value="UniProtKB-KW"/>
</dbReference>
<evidence type="ECO:0000256" key="3">
    <source>
        <dbReference type="ARBA" id="ARBA00022833"/>
    </source>
</evidence>
<name>A0A9Q9DUY6_CURCL</name>
<feature type="compositionally biased region" description="Low complexity" evidence="4">
    <location>
        <begin position="915"/>
        <end position="925"/>
    </location>
</feature>
<organism evidence="6 7">
    <name type="scientific">Curvularia clavata</name>
    <dbReference type="NCBI Taxonomy" id="95742"/>
    <lineage>
        <taxon>Eukaryota</taxon>
        <taxon>Fungi</taxon>
        <taxon>Dikarya</taxon>
        <taxon>Ascomycota</taxon>
        <taxon>Pezizomycotina</taxon>
        <taxon>Dothideomycetes</taxon>
        <taxon>Pleosporomycetidae</taxon>
        <taxon>Pleosporales</taxon>
        <taxon>Pleosporineae</taxon>
        <taxon>Pleosporaceae</taxon>
        <taxon>Curvularia</taxon>
    </lineage>
</organism>
<feature type="compositionally biased region" description="Polar residues" evidence="4">
    <location>
        <begin position="182"/>
        <end position="206"/>
    </location>
</feature>
<dbReference type="Proteomes" id="UP001056012">
    <property type="component" value="Chromosome 4"/>
</dbReference>
<evidence type="ECO:0000313" key="6">
    <source>
        <dbReference type="EMBL" id="USP79284.1"/>
    </source>
</evidence>
<dbReference type="GO" id="GO:0061665">
    <property type="term" value="F:SUMO ligase activity"/>
    <property type="evidence" value="ECO:0007669"/>
    <property type="project" value="TreeGrafter"/>
</dbReference>